<dbReference type="NCBIfam" id="TIGR01844">
    <property type="entry name" value="type_I_sec_TolC"/>
    <property type="match status" value="1"/>
</dbReference>
<dbReference type="Pfam" id="PF02321">
    <property type="entry name" value="OEP"/>
    <property type="match status" value="2"/>
</dbReference>
<comment type="similarity">
    <text evidence="2">Belongs to the outer membrane factor (OMF) (TC 1.B.17) family.</text>
</comment>
<evidence type="ECO:0000313" key="9">
    <source>
        <dbReference type="Proteomes" id="UP000273982"/>
    </source>
</evidence>
<evidence type="ECO:0000256" key="2">
    <source>
        <dbReference type="ARBA" id="ARBA00007613"/>
    </source>
</evidence>
<organism evidence="8 9">
    <name type="scientific">Methylocystis rosea</name>
    <dbReference type="NCBI Taxonomy" id="173366"/>
    <lineage>
        <taxon>Bacteria</taxon>
        <taxon>Pseudomonadati</taxon>
        <taxon>Pseudomonadota</taxon>
        <taxon>Alphaproteobacteria</taxon>
        <taxon>Hyphomicrobiales</taxon>
        <taxon>Methylocystaceae</taxon>
        <taxon>Methylocystis</taxon>
    </lineage>
</organism>
<name>A0A3G8M9R0_9HYPH</name>
<keyword evidence="6" id="KW-0472">Membrane</keyword>
<dbReference type="InterPro" id="IPR051906">
    <property type="entry name" value="TolC-like"/>
</dbReference>
<keyword evidence="3" id="KW-0813">Transport</keyword>
<dbReference type="GO" id="GO:0015562">
    <property type="term" value="F:efflux transmembrane transporter activity"/>
    <property type="evidence" value="ECO:0007669"/>
    <property type="project" value="InterPro"/>
</dbReference>
<dbReference type="Gene3D" id="1.20.1600.10">
    <property type="entry name" value="Outer membrane efflux proteins (OEP)"/>
    <property type="match status" value="1"/>
</dbReference>
<dbReference type="PANTHER" id="PTHR30026">
    <property type="entry name" value="OUTER MEMBRANE PROTEIN TOLC"/>
    <property type="match status" value="1"/>
</dbReference>
<evidence type="ECO:0000256" key="5">
    <source>
        <dbReference type="ARBA" id="ARBA00022692"/>
    </source>
</evidence>
<accession>A0A3G8M9R0</accession>
<dbReference type="EMBL" id="CP034086">
    <property type="protein sequence ID" value="AZG78547.1"/>
    <property type="molecule type" value="Genomic_DNA"/>
</dbReference>
<keyword evidence="7" id="KW-0998">Cell outer membrane</keyword>
<dbReference type="AlphaFoldDB" id="A0A3G8M9R0"/>
<evidence type="ECO:0000256" key="1">
    <source>
        <dbReference type="ARBA" id="ARBA00004442"/>
    </source>
</evidence>
<dbReference type="GO" id="GO:0009279">
    <property type="term" value="C:cell outer membrane"/>
    <property type="evidence" value="ECO:0007669"/>
    <property type="project" value="UniProtKB-SubCell"/>
</dbReference>
<dbReference type="KEGG" id="mros:EHO51_07125"/>
<evidence type="ECO:0000256" key="7">
    <source>
        <dbReference type="ARBA" id="ARBA00023237"/>
    </source>
</evidence>
<evidence type="ECO:0000256" key="3">
    <source>
        <dbReference type="ARBA" id="ARBA00022448"/>
    </source>
</evidence>
<keyword evidence="4" id="KW-1134">Transmembrane beta strand</keyword>
<reference evidence="8 9" key="1">
    <citation type="submission" date="2018-11" db="EMBL/GenBank/DDBJ databases">
        <title>Genome squencing of methanotrophic bacteria isolated from alkaline groundwater in Korea.</title>
        <authorList>
            <person name="Nguyen L.N."/>
        </authorList>
    </citation>
    <scope>NUCLEOTIDE SEQUENCE [LARGE SCALE GENOMIC DNA]</scope>
    <source>
        <strain evidence="8 9">GW6</strain>
    </source>
</reference>
<evidence type="ECO:0000313" key="8">
    <source>
        <dbReference type="EMBL" id="AZG78547.1"/>
    </source>
</evidence>
<dbReference type="PANTHER" id="PTHR30026:SF22">
    <property type="entry name" value="OUTER MEMBRANE EFFLUX PROTEIN"/>
    <property type="match status" value="1"/>
</dbReference>
<dbReference type="Proteomes" id="UP000273982">
    <property type="component" value="Chromosome"/>
</dbReference>
<protein>
    <submittedName>
        <fullName evidence="8">Channel protein TolC</fullName>
    </submittedName>
</protein>
<keyword evidence="5" id="KW-0812">Transmembrane</keyword>
<dbReference type="InterPro" id="IPR003423">
    <property type="entry name" value="OMP_efflux"/>
</dbReference>
<dbReference type="GO" id="GO:0015288">
    <property type="term" value="F:porin activity"/>
    <property type="evidence" value="ECO:0007669"/>
    <property type="project" value="TreeGrafter"/>
</dbReference>
<dbReference type="SUPFAM" id="SSF56954">
    <property type="entry name" value="Outer membrane efflux proteins (OEP)"/>
    <property type="match status" value="1"/>
</dbReference>
<proteinExistence type="inferred from homology"/>
<comment type="subcellular location">
    <subcellularLocation>
        <location evidence="1">Cell outer membrane</location>
    </subcellularLocation>
</comment>
<dbReference type="InterPro" id="IPR010130">
    <property type="entry name" value="T1SS_OMP_TolC"/>
</dbReference>
<sequence>MACASDVSAETISSALARAYAGNPDLNEQRADVRARDEDVSSAWSGLRPNANIQASVGAQRSNLRIPVRLPVINQRIPLTDEYTGYPRGATLNVSQNVFDGGRTENSVRRAESSVFESRALMRLSEQEILRSGATAFMDVMRDAAILSLRKSNIAVLDLQLHDTEKRYQSGDVTNTDVSQSEASVSHARSEYFAAEAQLKSSAAIYRQIIGVEPKRLEPASSVERMLPKSVKDAIDVALVEHPAIVAALHRVDTAESAVKVAEGALLPTLSVNAQVSQQYDSFLGLPGSRQFSAGVNGALNVPLYQGGGEYSSIRKAKEVLGKARLNADAQRDRVRANVVSSYGLLDTARSQIRSDEATVKAAELALKGVRDEAQVGQRTTLDVLNAQQTLLNARANLVISQRDRVVASYAILAAIGRLTAETLNLNVVRYDPVVHFEQVKYKWYGTDTPDR</sequence>
<gene>
    <name evidence="8" type="ORF">EHO51_07125</name>
</gene>
<evidence type="ECO:0000256" key="4">
    <source>
        <dbReference type="ARBA" id="ARBA00022452"/>
    </source>
</evidence>
<dbReference type="GO" id="GO:1990281">
    <property type="term" value="C:efflux pump complex"/>
    <property type="evidence" value="ECO:0007669"/>
    <property type="project" value="TreeGrafter"/>
</dbReference>
<evidence type="ECO:0000256" key="6">
    <source>
        <dbReference type="ARBA" id="ARBA00023136"/>
    </source>
</evidence>